<feature type="transmembrane region" description="Helical" evidence="1">
    <location>
        <begin position="127"/>
        <end position="147"/>
    </location>
</feature>
<dbReference type="RefSeq" id="WP_267153371.1">
    <property type="nucleotide sequence ID" value="NZ_JAPMLT010000016.1"/>
</dbReference>
<name>A0ABT3X5E0_9BACL</name>
<keyword evidence="1" id="KW-1133">Transmembrane helix</keyword>
<feature type="transmembrane region" description="Helical" evidence="1">
    <location>
        <begin position="399"/>
        <end position="416"/>
    </location>
</feature>
<sequence length="697" mass="82779">MNLNTILYSVLAVSFLLFLLTVIVWKVLDRRKPQTTLSKTYYQEMMQPDVSRWRLRIYNFYQKSYVYFSRTPFLSGYIWRIRKRLNSIHSYDEFSMRKETMKITLWTLGTLTISFIVLAYINPEPSFLFMVVIAMFVMHGMLVDTFINRVEDRLLKRLAHLMTDVRHQYHQHGMVEEAIYEASQNRHFEASAHGEKIYDVLTANDPETELENYYESAPNRFLKGFAGISYMTKEYGDKMLQNGSMYLSSLSRLTNEINLEVLRREKINYLMRGLTMIAVAPILFTTPVEKWARNNFPTMDEFYSGELGFVTKMVVFAVILISYILLRKIQENDEGKYAAKASRIRWEQKLYEHEKLGFVRHIVDRFVPGEHTKHYFRLTVMLKDTNSPLTLEWLYLQRILLSLAAFFIAVSTFFYMHHITKQSVLYEPSRNVLMFGKLSPEEEQKALEITDSDRAIIEKFQRENLPLTKEQLLTEVRAQAGDQRLTKEMEEASLLRITKKMEKLEGQYFKWWELLIGVGVGLVGYYAPTWVLFFQLRMRQMDMQNEVDQYHTIIAMLSEYERISVENILEWMERFSAVFRRQLQECLLNYEAGAWGALEQLKDEVPFLPFTRTIERLQVAVEKIPIRQAFDDLEAERQFYQEQRKQHYEKVINEKSSWGKMIGFLPMYALVFLYLVIPLIWMSMTQMSTYFTQIQNL</sequence>
<comment type="caution">
    <text evidence="2">The sequence shown here is derived from an EMBL/GenBank/DDBJ whole genome shotgun (WGS) entry which is preliminary data.</text>
</comment>
<evidence type="ECO:0000313" key="2">
    <source>
        <dbReference type="EMBL" id="MCX7572120.1"/>
    </source>
</evidence>
<protein>
    <recommendedName>
        <fullName evidence="4">Type II secretion system protein GspF domain-containing protein</fullName>
    </recommendedName>
</protein>
<feature type="transmembrane region" description="Helical" evidence="1">
    <location>
        <begin position="511"/>
        <end position="534"/>
    </location>
</feature>
<feature type="transmembrane region" description="Helical" evidence="1">
    <location>
        <begin position="662"/>
        <end position="681"/>
    </location>
</feature>
<keyword evidence="3" id="KW-1185">Reference proteome</keyword>
<reference evidence="2 3" key="1">
    <citation type="submission" date="2022-11" db="EMBL/GenBank/DDBJ databases">
        <title>Study of microbial diversity in lake waters.</title>
        <authorList>
            <person name="Zhang J."/>
        </authorList>
    </citation>
    <scope>NUCLEOTIDE SEQUENCE [LARGE SCALE GENOMIC DNA]</scope>
    <source>
        <strain evidence="2 3">DT12</strain>
    </source>
</reference>
<dbReference type="Proteomes" id="UP001208017">
    <property type="component" value="Unassembled WGS sequence"/>
</dbReference>
<evidence type="ECO:0000313" key="3">
    <source>
        <dbReference type="Proteomes" id="UP001208017"/>
    </source>
</evidence>
<evidence type="ECO:0000256" key="1">
    <source>
        <dbReference type="SAM" id="Phobius"/>
    </source>
</evidence>
<proteinExistence type="predicted"/>
<keyword evidence="1" id="KW-0812">Transmembrane</keyword>
<dbReference type="EMBL" id="JAPMLT010000016">
    <property type="protein sequence ID" value="MCX7572120.1"/>
    <property type="molecule type" value="Genomic_DNA"/>
</dbReference>
<organism evidence="2 3">
    <name type="scientific">Tumebacillus lacus</name>
    <dbReference type="NCBI Taxonomy" id="2995335"/>
    <lineage>
        <taxon>Bacteria</taxon>
        <taxon>Bacillati</taxon>
        <taxon>Bacillota</taxon>
        <taxon>Bacilli</taxon>
        <taxon>Bacillales</taxon>
        <taxon>Alicyclobacillaceae</taxon>
        <taxon>Tumebacillus</taxon>
    </lineage>
</organism>
<evidence type="ECO:0008006" key="4">
    <source>
        <dbReference type="Google" id="ProtNLM"/>
    </source>
</evidence>
<feature type="transmembrane region" description="Helical" evidence="1">
    <location>
        <begin position="103"/>
        <end position="121"/>
    </location>
</feature>
<feature type="transmembrane region" description="Helical" evidence="1">
    <location>
        <begin position="269"/>
        <end position="287"/>
    </location>
</feature>
<accession>A0ABT3X5E0</accession>
<keyword evidence="1" id="KW-0472">Membrane</keyword>
<gene>
    <name evidence="2" type="ORF">OS242_19540</name>
</gene>
<feature type="transmembrane region" description="Helical" evidence="1">
    <location>
        <begin position="6"/>
        <end position="28"/>
    </location>
</feature>
<feature type="transmembrane region" description="Helical" evidence="1">
    <location>
        <begin position="307"/>
        <end position="326"/>
    </location>
</feature>